<dbReference type="PRINTS" id="PR00984">
    <property type="entry name" value="TRNASYNTHILE"/>
</dbReference>
<dbReference type="SUPFAM" id="SSF50677">
    <property type="entry name" value="ValRS/IleRS/LeuRS editing domain"/>
    <property type="match status" value="1"/>
</dbReference>
<comment type="caution">
    <text evidence="11">The sequence shown here is derived from an EMBL/GenBank/DDBJ whole genome shotgun (WGS) entry which is preliminary data.</text>
</comment>
<dbReference type="SUPFAM" id="SSF47323">
    <property type="entry name" value="Anticodon-binding domain of a subclass of class I aminoacyl-tRNA synthetases"/>
    <property type="match status" value="1"/>
</dbReference>
<dbReference type="InterPro" id="IPR033709">
    <property type="entry name" value="Anticodon_Ile_ABEc"/>
</dbReference>
<dbReference type="InterPro" id="IPR009008">
    <property type="entry name" value="Val/Leu/Ile-tRNA-synth_edit"/>
</dbReference>
<dbReference type="Pfam" id="PF00133">
    <property type="entry name" value="tRNA-synt_1"/>
    <property type="match status" value="1"/>
</dbReference>
<evidence type="ECO:0000256" key="3">
    <source>
        <dbReference type="ARBA" id="ARBA00022840"/>
    </source>
</evidence>
<feature type="domain" description="Methionyl/Valyl/Leucyl/Isoleucyl-tRNA synthetase anticodon-binding" evidence="10">
    <location>
        <begin position="685"/>
        <end position="830"/>
    </location>
</feature>
<evidence type="ECO:0000313" key="11">
    <source>
        <dbReference type="EMBL" id="MFC5058526.1"/>
    </source>
</evidence>
<keyword evidence="1 8" id="KW-0436">Ligase</keyword>
<feature type="short sequence motif" description="'KMSKS' region" evidence="8">
    <location>
        <begin position="600"/>
        <end position="604"/>
    </location>
</feature>
<keyword evidence="8" id="KW-0479">Metal-binding</keyword>
<protein>
    <recommendedName>
        <fullName evidence="8">Isoleucine--tRNA ligase</fullName>
        <ecNumber evidence="8">6.1.1.5</ecNumber>
    </recommendedName>
    <alternativeName>
        <fullName evidence="8">Isoleucyl-tRNA synthetase</fullName>
        <shortName evidence="8">IleRS</shortName>
    </alternativeName>
</protein>
<comment type="subcellular location">
    <subcellularLocation>
        <location evidence="8">Cytoplasm</location>
    </subcellularLocation>
</comment>
<dbReference type="InterPro" id="IPR013155">
    <property type="entry name" value="M/V/L/I-tRNA-synth_anticd-bd"/>
</dbReference>
<keyword evidence="8" id="KW-0963">Cytoplasm</keyword>
<evidence type="ECO:0000256" key="2">
    <source>
        <dbReference type="ARBA" id="ARBA00022741"/>
    </source>
</evidence>
<accession>A0ABV9YD50</accession>
<dbReference type="EC" id="6.1.1.5" evidence="8"/>
<dbReference type="InterPro" id="IPR002301">
    <property type="entry name" value="Ile-tRNA-ligase"/>
</dbReference>
<comment type="domain">
    <text evidence="8">IleRS has two distinct active sites: one for aminoacylation and one for editing. The misactivated valine is translocated from the active site to the editing site, which sterically excludes the correctly activated isoleucine. The single editing site contains two valyl binding pockets, one specific for each substrate (Val-AMP or Val-tRNA(Ile)).</text>
</comment>
<dbReference type="SUPFAM" id="SSF52374">
    <property type="entry name" value="Nucleotidylyl transferase"/>
    <property type="match status" value="1"/>
</dbReference>
<evidence type="ECO:0000256" key="1">
    <source>
        <dbReference type="ARBA" id="ARBA00022598"/>
    </source>
</evidence>
<reference evidence="12" key="1">
    <citation type="journal article" date="2019" name="Int. J. Syst. Evol. Microbiol.">
        <title>The Global Catalogue of Microorganisms (GCM) 10K type strain sequencing project: providing services to taxonomists for standard genome sequencing and annotation.</title>
        <authorList>
            <consortium name="The Broad Institute Genomics Platform"/>
            <consortium name="The Broad Institute Genome Sequencing Center for Infectious Disease"/>
            <person name="Wu L."/>
            <person name="Ma J."/>
        </authorList>
    </citation>
    <scope>NUCLEOTIDE SEQUENCE [LARGE SCALE GENOMIC DNA]</scope>
    <source>
        <strain evidence="12">KCTC 12848</strain>
    </source>
</reference>
<dbReference type="HAMAP" id="MF_02003">
    <property type="entry name" value="Ile_tRNA_synth_type2"/>
    <property type="match status" value="1"/>
</dbReference>
<proteinExistence type="inferred from homology"/>
<dbReference type="InterPro" id="IPR002300">
    <property type="entry name" value="aa-tRNA-synth_Ia"/>
</dbReference>
<comment type="cofactor">
    <cofactor evidence="8">
        <name>Zn(2+)</name>
        <dbReference type="ChEBI" id="CHEBI:29105"/>
    </cofactor>
</comment>
<evidence type="ECO:0000256" key="4">
    <source>
        <dbReference type="ARBA" id="ARBA00022917"/>
    </source>
</evidence>
<dbReference type="CDD" id="cd07961">
    <property type="entry name" value="Anticodon_Ia_Ile_ABEc"/>
    <property type="match status" value="1"/>
</dbReference>
<organism evidence="11 12">
    <name type="scientific">Saccharothrix xinjiangensis</name>
    <dbReference type="NCBI Taxonomy" id="204798"/>
    <lineage>
        <taxon>Bacteria</taxon>
        <taxon>Bacillati</taxon>
        <taxon>Actinomycetota</taxon>
        <taxon>Actinomycetes</taxon>
        <taxon>Pseudonocardiales</taxon>
        <taxon>Pseudonocardiaceae</taxon>
        <taxon>Saccharothrix</taxon>
    </lineage>
</organism>
<keyword evidence="3 8" id="KW-0067">ATP-binding</keyword>
<dbReference type="Gene3D" id="3.40.50.620">
    <property type="entry name" value="HUPs"/>
    <property type="match status" value="2"/>
</dbReference>
<dbReference type="Pfam" id="PF19302">
    <property type="entry name" value="DUF5915"/>
    <property type="match status" value="1"/>
</dbReference>
<dbReference type="NCBIfam" id="TIGR00392">
    <property type="entry name" value="ileS"/>
    <property type="match status" value="1"/>
</dbReference>
<feature type="binding site" evidence="8">
    <location>
        <position position="603"/>
    </location>
    <ligand>
        <name>ATP</name>
        <dbReference type="ChEBI" id="CHEBI:30616"/>
    </ligand>
</feature>
<comment type="similarity">
    <text evidence="8">Belongs to the class-I aminoacyl-tRNA synthetase family. IleS type 2 subfamily.</text>
</comment>
<dbReference type="InterPro" id="IPR023586">
    <property type="entry name" value="Ile-tRNA-ligase_type2"/>
</dbReference>
<keyword evidence="2 8" id="KW-0547">Nucleotide-binding</keyword>
<dbReference type="Pfam" id="PF08264">
    <property type="entry name" value="Anticodon_1"/>
    <property type="match status" value="1"/>
</dbReference>
<comment type="function">
    <text evidence="6 8">Catalyzes the attachment of isoleucine to tRNA(Ile). As IleRS can inadvertently accommodate and process structurally similar amino acids such as valine, to avoid such errors it has two additional distinct tRNA(Ile)-dependent editing activities. One activity is designated as 'pretransfer' editing and involves the hydrolysis of activated Val-AMP. The other activity is designated 'posttransfer' editing and involves deacylation of mischarged Val-tRNA(Ile).</text>
</comment>
<evidence type="ECO:0000259" key="10">
    <source>
        <dbReference type="Pfam" id="PF08264"/>
    </source>
</evidence>
<keyword evidence="8" id="KW-0862">Zinc</keyword>
<dbReference type="EMBL" id="JBHSJB010000033">
    <property type="protein sequence ID" value="MFC5058526.1"/>
    <property type="molecule type" value="Genomic_DNA"/>
</dbReference>
<keyword evidence="12" id="KW-1185">Reference proteome</keyword>
<gene>
    <name evidence="8 11" type="primary">ileS</name>
    <name evidence="11" type="ORF">ACFPFM_32850</name>
</gene>
<dbReference type="Gene3D" id="1.10.730.10">
    <property type="entry name" value="Isoleucyl-tRNA Synthetase, Domain 1"/>
    <property type="match status" value="1"/>
</dbReference>
<dbReference type="InterPro" id="IPR014729">
    <property type="entry name" value="Rossmann-like_a/b/a_fold"/>
</dbReference>
<dbReference type="PANTHER" id="PTHR42780:SF1">
    <property type="entry name" value="ISOLEUCINE--TRNA LIGASE, CYTOPLASMIC"/>
    <property type="match status" value="1"/>
</dbReference>
<feature type="domain" description="Aminoacyl-tRNA synthetase class Ia" evidence="9">
    <location>
        <begin position="23"/>
        <end position="630"/>
    </location>
</feature>
<evidence type="ECO:0000259" key="9">
    <source>
        <dbReference type="Pfam" id="PF00133"/>
    </source>
</evidence>
<comment type="catalytic activity">
    <reaction evidence="7 8">
        <text>tRNA(Ile) + L-isoleucine + ATP = L-isoleucyl-tRNA(Ile) + AMP + diphosphate</text>
        <dbReference type="Rhea" id="RHEA:11060"/>
        <dbReference type="Rhea" id="RHEA-COMP:9666"/>
        <dbReference type="Rhea" id="RHEA-COMP:9695"/>
        <dbReference type="ChEBI" id="CHEBI:30616"/>
        <dbReference type="ChEBI" id="CHEBI:33019"/>
        <dbReference type="ChEBI" id="CHEBI:58045"/>
        <dbReference type="ChEBI" id="CHEBI:78442"/>
        <dbReference type="ChEBI" id="CHEBI:78528"/>
        <dbReference type="ChEBI" id="CHEBI:456215"/>
        <dbReference type="EC" id="6.1.1.5"/>
    </reaction>
</comment>
<dbReference type="Gene3D" id="3.90.740.10">
    <property type="entry name" value="Valyl/Leucyl/Isoleucyl-tRNA synthetase, editing domain"/>
    <property type="match status" value="1"/>
</dbReference>
<comment type="subunit">
    <text evidence="8">Monomer.</text>
</comment>
<evidence type="ECO:0000256" key="8">
    <source>
        <dbReference type="HAMAP-Rule" id="MF_02003"/>
    </source>
</evidence>
<evidence type="ECO:0000256" key="7">
    <source>
        <dbReference type="ARBA" id="ARBA00048359"/>
    </source>
</evidence>
<sequence length="1065" mass="116152">MPAQSPYEPLPPHVDLPGVDREVLDLWRERDVFARSVERTTGGPEWVFYEGPPTANGRPGAHHVEARVFKDVFPRFKTMKGFHVPRRAGWDCHGLPVEIAVEKELGLSGKQDIERVGVEAFNARCRESVRRHVGEFEAMTERLGYWVDLSDPYWTMSPEYVDSVWWALKRISDEGLLVQDHRVAPYCPRCGTGLSDHEVAQGYEAVVDPSAHVRLPVVGEVAGLAGVDLLVWTTTPWTLVSNTAVAAHPEVAYVVARTPRGTFVVAEPLVAAVLGEGAEVLAALSGADLAGTRYRPPFDLVDVPDAHLVITADHVTTDDGTGLVHLAPAFGAEDLAACRAHGLPVVNPIGPDGRFLDDVGLVGGVFFKDADAVLTADLAARGLLFRSQGHEHQYPHCWRCHTPLMHYAQLSWYVRTTARRAELRRENERTHWQPEHVKHGRFGGWLDDNVDWALSRNRYWGTPLPVWRCPDGHTTCVGSRAELGGLAGRDLSGLDPHRPHVDEVTFPCPDCGARATRAPEVVDAWFDSGSMPFAGLGYPYVEGSVERFGKGYPAQFICEAIDQTRGWFYTLMAIGTLVFDRSAYENVVCLGHIVAEDGRKMSKHLGNVIEPVPLMDRHGADALRWFMLCSGSPWSPRRVGDAPLEEIVRKVLLTYWNTASFFTLYAGVGGWTPGTPAAADPPVVDRWVLAELDHLVAGVDDALESFDTAGAGRLLARFVDDLSNWYVRRCRARFRKGDPGALSTLHRCLHVLTRLLAPFVPFITEHVWQRAIRPGDAGAPESVHLATWPERDASRADDRLRADMALTRRLVEAGRAARKAAGVRNRQPLRRALIGVPGSGGGFGGGAGGGPLPAELVAEIADELNVREVTPLARAGEVVEVTVKPDFRALGKRFGPRTQRVARAIAADDAAPASALRAGGRATVRVDDEDVTVLPGDVLLDEVPRSGWAVAGRQDVTVALDTTITPELRRAGLVREVVRLVQAARKEAGLEVADRILLSWAAEGETAEALREHERDLAEAVLAVAVTGCALDGAPDEPVAGWAGVREDEDLGVRLWLAKADAGGP</sequence>
<keyword evidence="4 8" id="KW-0648">Protein biosynthesis</keyword>
<dbReference type="RefSeq" id="WP_344038942.1">
    <property type="nucleotide sequence ID" value="NZ_BAAAKE010000013.1"/>
</dbReference>
<evidence type="ECO:0000313" key="12">
    <source>
        <dbReference type="Proteomes" id="UP001595833"/>
    </source>
</evidence>
<name>A0ABV9YD50_9PSEU</name>
<dbReference type="Proteomes" id="UP001595833">
    <property type="component" value="Unassembled WGS sequence"/>
</dbReference>
<evidence type="ECO:0000256" key="6">
    <source>
        <dbReference type="ARBA" id="ARBA00025217"/>
    </source>
</evidence>
<dbReference type="InterPro" id="IPR009080">
    <property type="entry name" value="tRNAsynth_Ia_anticodon-bd"/>
</dbReference>
<keyword evidence="5 8" id="KW-0030">Aminoacyl-tRNA synthetase</keyword>
<feature type="short sequence motif" description="'HIGH' region" evidence="8">
    <location>
        <begin position="53"/>
        <end position="63"/>
    </location>
</feature>
<evidence type="ECO:0000256" key="5">
    <source>
        <dbReference type="ARBA" id="ARBA00023146"/>
    </source>
</evidence>
<dbReference type="GO" id="GO:0004822">
    <property type="term" value="F:isoleucine-tRNA ligase activity"/>
    <property type="evidence" value="ECO:0007669"/>
    <property type="project" value="UniProtKB-EC"/>
</dbReference>
<dbReference type="PANTHER" id="PTHR42780">
    <property type="entry name" value="SOLEUCYL-TRNA SYNTHETASE"/>
    <property type="match status" value="1"/>
</dbReference>